<evidence type="ECO:0000256" key="1">
    <source>
        <dbReference type="SAM" id="MobiDB-lite"/>
    </source>
</evidence>
<accession>A0A1Y3BXV8</accession>
<protein>
    <submittedName>
        <fullName evidence="2">Uncharacterized protein</fullName>
    </submittedName>
</protein>
<proteinExistence type="predicted"/>
<name>A0A1Y3BXV8_HELAN</name>
<dbReference type="InParanoid" id="A0A1Y3BXV8"/>
<feature type="region of interest" description="Disordered" evidence="1">
    <location>
        <begin position="1"/>
        <end position="52"/>
    </location>
</feature>
<organism evidence="2">
    <name type="scientific">Helianthus annuus</name>
    <name type="common">Common sunflower</name>
    <dbReference type="NCBI Taxonomy" id="4232"/>
    <lineage>
        <taxon>Eukaryota</taxon>
        <taxon>Viridiplantae</taxon>
        <taxon>Streptophyta</taxon>
        <taxon>Embryophyta</taxon>
        <taxon>Tracheophyta</taxon>
        <taxon>Spermatophyta</taxon>
        <taxon>Magnoliopsida</taxon>
        <taxon>eudicotyledons</taxon>
        <taxon>Gunneridae</taxon>
        <taxon>Pentapetalae</taxon>
        <taxon>asterids</taxon>
        <taxon>campanulids</taxon>
        <taxon>Asterales</taxon>
        <taxon>Asteraceae</taxon>
        <taxon>Asteroideae</taxon>
        <taxon>Heliantheae alliance</taxon>
        <taxon>Heliantheae</taxon>
        <taxon>Helianthus</taxon>
    </lineage>
</organism>
<evidence type="ECO:0000313" key="2">
    <source>
        <dbReference type="EMBL" id="OTF84663.1"/>
    </source>
</evidence>
<gene>
    <name evidence="2" type="ORF">HannXRQ_Chr00c0040g0571281</name>
</gene>
<sequence>MVSSSILIQPYQERENEERDRENQEREAGENFPYAPISGEGVFPDGSPSTSESRCFYRYHTQWF</sequence>
<feature type="compositionally biased region" description="Basic and acidic residues" evidence="1">
    <location>
        <begin position="12"/>
        <end position="29"/>
    </location>
</feature>
<dbReference type="AlphaFoldDB" id="A0A1Y3BXV8"/>
<dbReference type="EMBL" id="KZ113364">
    <property type="protein sequence ID" value="OTF84663.1"/>
    <property type="molecule type" value="Genomic_DNA"/>
</dbReference>
<reference evidence="2" key="1">
    <citation type="submission" date="2017-02" db="EMBL/GenBank/DDBJ databases">
        <title>Sunflower complete genome.</title>
        <authorList>
            <person name="Langlade N."/>
            <person name="Munos S."/>
        </authorList>
    </citation>
    <scope>NUCLEOTIDE SEQUENCE [LARGE SCALE GENOMIC DNA]</scope>
    <source>
        <tissue evidence="2">Leaves</tissue>
    </source>
</reference>